<dbReference type="Proteomes" id="UP000821845">
    <property type="component" value="Chromosome 6"/>
</dbReference>
<evidence type="ECO:0000313" key="1">
    <source>
        <dbReference type="EMBL" id="KAH6927385.1"/>
    </source>
</evidence>
<gene>
    <name evidence="1" type="ORF">HPB50_002463</name>
</gene>
<reference evidence="1" key="1">
    <citation type="submission" date="2020-05" db="EMBL/GenBank/DDBJ databases">
        <title>Large-scale comparative analyses of tick genomes elucidate their genetic diversity and vector capacities.</title>
        <authorList>
            <person name="Jia N."/>
            <person name="Wang J."/>
            <person name="Shi W."/>
            <person name="Du L."/>
            <person name="Sun Y."/>
            <person name="Zhan W."/>
            <person name="Jiang J."/>
            <person name="Wang Q."/>
            <person name="Zhang B."/>
            <person name="Ji P."/>
            <person name="Sakyi L.B."/>
            <person name="Cui X."/>
            <person name="Yuan T."/>
            <person name="Jiang B."/>
            <person name="Yang W."/>
            <person name="Lam T.T.-Y."/>
            <person name="Chang Q."/>
            <person name="Ding S."/>
            <person name="Wang X."/>
            <person name="Zhu J."/>
            <person name="Ruan X."/>
            <person name="Zhao L."/>
            <person name="Wei J."/>
            <person name="Que T."/>
            <person name="Du C."/>
            <person name="Cheng J."/>
            <person name="Dai P."/>
            <person name="Han X."/>
            <person name="Huang E."/>
            <person name="Gao Y."/>
            <person name="Liu J."/>
            <person name="Shao H."/>
            <person name="Ye R."/>
            <person name="Li L."/>
            <person name="Wei W."/>
            <person name="Wang X."/>
            <person name="Wang C."/>
            <person name="Yang T."/>
            <person name="Huo Q."/>
            <person name="Li W."/>
            <person name="Guo W."/>
            <person name="Chen H."/>
            <person name="Zhou L."/>
            <person name="Ni X."/>
            <person name="Tian J."/>
            <person name="Zhou Y."/>
            <person name="Sheng Y."/>
            <person name="Liu T."/>
            <person name="Pan Y."/>
            <person name="Xia L."/>
            <person name="Li J."/>
            <person name="Zhao F."/>
            <person name="Cao W."/>
        </authorList>
    </citation>
    <scope>NUCLEOTIDE SEQUENCE</scope>
    <source>
        <strain evidence="1">Hyas-2018</strain>
    </source>
</reference>
<dbReference type="EMBL" id="CM023486">
    <property type="protein sequence ID" value="KAH6927385.1"/>
    <property type="molecule type" value="Genomic_DNA"/>
</dbReference>
<name>A0ACB7RXY6_HYAAI</name>
<accession>A0ACB7RXY6</accession>
<proteinExistence type="predicted"/>
<protein>
    <submittedName>
        <fullName evidence="1">Uncharacterized protein</fullName>
    </submittedName>
</protein>
<evidence type="ECO:0000313" key="2">
    <source>
        <dbReference type="Proteomes" id="UP000821845"/>
    </source>
</evidence>
<organism evidence="1 2">
    <name type="scientific">Hyalomma asiaticum</name>
    <name type="common">Tick</name>
    <dbReference type="NCBI Taxonomy" id="266040"/>
    <lineage>
        <taxon>Eukaryota</taxon>
        <taxon>Metazoa</taxon>
        <taxon>Ecdysozoa</taxon>
        <taxon>Arthropoda</taxon>
        <taxon>Chelicerata</taxon>
        <taxon>Arachnida</taxon>
        <taxon>Acari</taxon>
        <taxon>Parasitiformes</taxon>
        <taxon>Ixodida</taxon>
        <taxon>Ixodoidea</taxon>
        <taxon>Ixodidae</taxon>
        <taxon>Hyalomminae</taxon>
        <taxon>Hyalomma</taxon>
    </lineage>
</organism>
<keyword evidence="2" id="KW-1185">Reference proteome</keyword>
<comment type="caution">
    <text evidence="1">The sequence shown here is derived from an EMBL/GenBank/DDBJ whole genome shotgun (WGS) entry which is preliminary data.</text>
</comment>
<sequence length="233" mass="25978">MLRNPFFYVFQVAALLTRGESFLSSGSASASWKHDIGRHHIPLSDPGDTYRVDKIWSPRIAAYAWDQPWMTLAHVTLQKDLKVKPTPCGQCSSETGNMLRNPFFYVFQLAHDGDIIVRTDELIECRSVDSTWELCQLAPNFSGSTCGVFSAVIGIWGAITRHAEAGMPKADSKVLLGILYAATTTDFSPRSTRFMISSFVANGKFCLFAQAMTTARRESSQSAKRQHYQHGSR</sequence>